<dbReference type="Proteomes" id="UP001595843">
    <property type="component" value="Unassembled WGS sequence"/>
</dbReference>
<dbReference type="Pfam" id="PF18348">
    <property type="entry name" value="SH3_16"/>
    <property type="match status" value="1"/>
</dbReference>
<dbReference type="Gene3D" id="2.30.30.40">
    <property type="entry name" value="SH3 Domains"/>
    <property type="match status" value="2"/>
</dbReference>
<dbReference type="InterPro" id="IPR051202">
    <property type="entry name" value="Peptidase_C40"/>
</dbReference>
<dbReference type="Gene3D" id="3.90.1720.10">
    <property type="entry name" value="endopeptidase domain like (from Nostoc punctiforme)"/>
    <property type="match status" value="1"/>
</dbReference>
<dbReference type="RefSeq" id="WP_380703847.1">
    <property type="nucleotide sequence ID" value="NZ_JBHSAP010000009.1"/>
</dbReference>
<comment type="similarity">
    <text evidence="1">Belongs to the peptidase C40 family.</text>
</comment>
<keyword evidence="3" id="KW-0378">Hydrolase</keyword>
<dbReference type="InterPro" id="IPR000064">
    <property type="entry name" value="NLP_P60_dom"/>
</dbReference>
<feature type="domain" description="NlpC/P60" evidence="5">
    <location>
        <begin position="174"/>
        <end position="300"/>
    </location>
</feature>
<protein>
    <submittedName>
        <fullName evidence="6">NlpC/P60 family protein</fullName>
    </submittedName>
</protein>
<dbReference type="Pfam" id="PF00877">
    <property type="entry name" value="NLPC_P60"/>
    <property type="match status" value="1"/>
</dbReference>
<keyword evidence="7" id="KW-1185">Reference proteome</keyword>
<sequence>MTIRYACVPVANLWTAPEKVREVDLPSLGNPEGFHDWLGRMDLDRRKGLYGRLESQLLYGEPALVLEEREGWVRVCLPRQFTHKDSRGYPGWVPAAHLGFTAEYHRAQEEGPFIFVTAYRSHLTLKKGETLTVSFMTRLPKMDEKDGEVIVLTPQGEKGRIPVCDITVTHRPPVTAPTARVETARRFLGLAYLWAGMSSFGFDCSGFVHRVFEANGVSIPRDAGDQFRFGQKISSTEELLPGDLVFFAHEAGRGAIHHVGMAIGDNRFIHSPNTGNPVRLNNLADEPYRSEFCGGARYDGTEPLE</sequence>
<dbReference type="PANTHER" id="PTHR47053">
    <property type="entry name" value="MUREIN DD-ENDOPEPTIDASE MEPH-RELATED"/>
    <property type="match status" value="1"/>
</dbReference>
<proteinExistence type="inferred from homology"/>
<dbReference type="SUPFAM" id="SSF54001">
    <property type="entry name" value="Cysteine proteinases"/>
    <property type="match status" value="1"/>
</dbReference>
<evidence type="ECO:0000256" key="4">
    <source>
        <dbReference type="ARBA" id="ARBA00022807"/>
    </source>
</evidence>
<dbReference type="InterPro" id="IPR057812">
    <property type="entry name" value="SH3_YKFC_2nd"/>
</dbReference>
<reference evidence="7" key="1">
    <citation type="journal article" date="2019" name="Int. J. Syst. Evol. Microbiol.">
        <title>The Global Catalogue of Microorganisms (GCM) 10K type strain sequencing project: providing services to taxonomists for standard genome sequencing and annotation.</title>
        <authorList>
            <consortium name="The Broad Institute Genomics Platform"/>
            <consortium name="The Broad Institute Genome Sequencing Center for Infectious Disease"/>
            <person name="Wu L."/>
            <person name="Ma J."/>
        </authorList>
    </citation>
    <scope>NUCLEOTIDE SEQUENCE [LARGE SCALE GENOMIC DNA]</scope>
    <source>
        <strain evidence="7">IBRC-M 10813</strain>
    </source>
</reference>
<dbReference type="PROSITE" id="PS51935">
    <property type="entry name" value="NLPC_P60"/>
    <property type="match status" value="1"/>
</dbReference>
<dbReference type="EMBL" id="JBHSAP010000009">
    <property type="protein sequence ID" value="MFC4076684.1"/>
    <property type="molecule type" value="Genomic_DNA"/>
</dbReference>
<comment type="caution">
    <text evidence="6">The sequence shown here is derived from an EMBL/GenBank/DDBJ whole genome shotgun (WGS) entry which is preliminary data.</text>
</comment>
<evidence type="ECO:0000313" key="6">
    <source>
        <dbReference type="EMBL" id="MFC4076684.1"/>
    </source>
</evidence>
<dbReference type="Pfam" id="PF23795">
    <property type="entry name" value="SH3_YKFC_2nd"/>
    <property type="match status" value="1"/>
</dbReference>
<evidence type="ECO:0000256" key="2">
    <source>
        <dbReference type="ARBA" id="ARBA00022670"/>
    </source>
</evidence>
<evidence type="ECO:0000256" key="1">
    <source>
        <dbReference type="ARBA" id="ARBA00007074"/>
    </source>
</evidence>
<dbReference type="PANTHER" id="PTHR47053:SF3">
    <property type="entry name" value="GAMMA-D-GLUTAMYL-L-LYSINE DIPEPTIDYL-PEPTIDASE"/>
    <property type="match status" value="1"/>
</dbReference>
<accession>A0ABV8JDL2</accession>
<evidence type="ECO:0000313" key="7">
    <source>
        <dbReference type="Proteomes" id="UP001595843"/>
    </source>
</evidence>
<evidence type="ECO:0000256" key="3">
    <source>
        <dbReference type="ARBA" id="ARBA00022801"/>
    </source>
</evidence>
<keyword evidence="4" id="KW-0788">Thiol protease</keyword>
<organism evidence="6 7">
    <name type="scientific">Salinithrix halophila</name>
    <dbReference type="NCBI Taxonomy" id="1485204"/>
    <lineage>
        <taxon>Bacteria</taxon>
        <taxon>Bacillati</taxon>
        <taxon>Bacillota</taxon>
        <taxon>Bacilli</taxon>
        <taxon>Bacillales</taxon>
        <taxon>Thermoactinomycetaceae</taxon>
        <taxon>Salinithrix</taxon>
    </lineage>
</organism>
<dbReference type="InterPro" id="IPR038765">
    <property type="entry name" value="Papain-like_cys_pep_sf"/>
</dbReference>
<evidence type="ECO:0000259" key="5">
    <source>
        <dbReference type="PROSITE" id="PS51935"/>
    </source>
</evidence>
<gene>
    <name evidence="6" type="ORF">ACFOUO_07665</name>
</gene>
<name>A0ABV8JDL2_9BACL</name>
<keyword evidence="2" id="KW-0645">Protease</keyword>
<dbReference type="InterPro" id="IPR041382">
    <property type="entry name" value="SH3_16"/>
</dbReference>